<dbReference type="Gene3D" id="1.20.1740.10">
    <property type="entry name" value="Amino acid/polyamine transporter I"/>
    <property type="match status" value="1"/>
</dbReference>
<gene>
    <name evidence="11" type="ORF">HNY73_019348</name>
</gene>
<feature type="transmembrane region" description="Helical" evidence="8">
    <location>
        <begin position="232"/>
        <end position="252"/>
    </location>
</feature>
<feature type="transmembrane region" description="Helical" evidence="8">
    <location>
        <begin position="144"/>
        <end position="167"/>
    </location>
</feature>
<evidence type="ECO:0000259" key="10">
    <source>
        <dbReference type="Pfam" id="PF03522"/>
    </source>
</evidence>
<feature type="transmembrane region" description="Helical" evidence="8">
    <location>
        <begin position="446"/>
        <end position="472"/>
    </location>
</feature>
<evidence type="ECO:0000259" key="9">
    <source>
        <dbReference type="Pfam" id="PF00324"/>
    </source>
</evidence>
<keyword evidence="6 8" id="KW-1133">Transmembrane helix</keyword>
<dbReference type="EMBL" id="JABXBU010002228">
    <property type="protein sequence ID" value="KAF8771995.1"/>
    <property type="molecule type" value="Genomic_DNA"/>
</dbReference>
<dbReference type="InterPro" id="IPR018491">
    <property type="entry name" value="SLC12_C"/>
</dbReference>
<dbReference type="FunFam" id="1.20.1740.10:FF:000013">
    <property type="entry name" value="Solute carrier family 12 member"/>
    <property type="match status" value="1"/>
</dbReference>
<comment type="caution">
    <text evidence="11">The sequence shown here is derived from an EMBL/GenBank/DDBJ whole genome shotgun (WGS) entry which is preliminary data.</text>
</comment>
<comment type="similarity">
    <text evidence="2">Belongs to the SLC12A transporter family.</text>
</comment>
<comment type="subcellular location">
    <subcellularLocation>
        <location evidence="1">Membrane</location>
        <topology evidence="1">Multi-pass membrane protein</topology>
    </subcellularLocation>
</comment>
<protein>
    <recommendedName>
        <fullName evidence="3">Solute carrier family 12 member 9</fullName>
    </recommendedName>
</protein>
<evidence type="ECO:0000256" key="8">
    <source>
        <dbReference type="SAM" id="Phobius"/>
    </source>
</evidence>
<feature type="domain" description="SLC12A transporter C-terminal" evidence="10">
    <location>
        <begin position="608"/>
        <end position="695"/>
    </location>
</feature>
<keyword evidence="4" id="KW-0813">Transport</keyword>
<evidence type="ECO:0000256" key="4">
    <source>
        <dbReference type="ARBA" id="ARBA00022448"/>
    </source>
</evidence>
<evidence type="ECO:0000256" key="7">
    <source>
        <dbReference type="ARBA" id="ARBA00023136"/>
    </source>
</evidence>
<evidence type="ECO:0000313" key="11">
    <source>
        <dbReference type="EMBL" id="KAF8771995.1"/>
    </source>
</evidence>
<proteinExistence type="inferred from homology"/>
<dbReference type="PANTHER" id="PTHR11827:SF72">
    <property type="entry name" value="GH08340P"/>
    <property type="match status" value="1"/>
</dbReference>
<evidence type="ECO:0000256" key="2">
    <source>
        <dbReference type="ARBA" id="ARBA00010593"/>
    </source>
</evidence>
<feature type="transmembrane region" description="Helical" evidence="8">
    <location>
        <begin position="514"/>
        <end position="533"/>
    </location>
</feature>
<reference evidence="11" key="1">
    <citation type="journal article" date="2020" name="bioRxiv">
        <title>Chromosome-level reference genome of the European wasp spider Argiope bruennichi: a resource for studies on range expansion and evolutionary adaptation.</title>
        <authorList>
            <person name="Sheffer M.M."/>
            <person name="Hoppe A."/>
            <person name="Krehenwinkel H."/>
            <person name="Uhl G."/>
            <person name="Kuss A.W."/>
            <person name="Jensen L."/>
            <person name="Jensen C."/>
            <person name="Gillespie R.G."/>
            <person name="Hoff K.J."/>
            <person name="Prost S."/>
        </authorList>
    </citation>
    <scope>NUCLEOTIDE SEQUENCE</scope>
</reference>
<feature type="transmembrane region" description="Helical" evidence="8">
    <location>
        <begin position="478"/>
        <end position="502"/>
    </location>
</feature>
<feature type="transmembrane region" description="Helical" evidence="8">
    <location>
        <begin position="539"/>
        <end position="555"/>
    </location>
</feature>
<dbReference type="AlphaFoldDB" id="A0A8T0EJE1"/>
<feature type="transmembrane region" description="Helical" evidence="8">
    <location>
        <begin position="402"/>
        <end position="425"/>
    </location>
</feature>
<evidence type="ECO:0000256" key="3">
    <source>
        <dbReference type="ARBA" id="ARBA00019359"/>
    </source>
</evidence>
<reference evidence="11" key="2">
    <citation type="submission" date="2020-06" db="EMBL/GenBank/DDBJ databases">
        <authorList>
            <person name="Sheffer M."/>
        </authorList>
    </citation>
    <scope>NUCLEOTIDE SEQUENCE</scope>
</reference>
<keyword evidence="12" id="KW-1185">Reference proteome</keyword>
<dbReference type="Proteomes" id="UP000807504">
    <property type="component" value="Unassembled WGS sequence"/>
</dbReference>
<organism evidence="11 12">
    <name type="scientific">Argiope bruennichi</name>
    <name type="common">Wasp spider</name>
    <name type="synonym">Aranea bruennichi</name>
    <dbReference type="NCBI Taxonomy" id="94029"/>
    <lineage>
        <taxon>Eukaryota</taxon>
        <taxon>Metazoa</taxon>
        <taxon>Ecdysozoa</taxon>
        <taxon>Arthropoda</taxon>
        <taxon>Chelicerata</taxon>
        <taxon>Arachnida</taxon>
        <taxon>Araneae</taxon>
        <taxon>Araneomorphae</taxon>
        <taxon>Entelegynae</taxon>
        <taxon>Araneoidea</taxon>
        <taxon>Araneidae</taxon>
        <taxon>Argiope</taxon>
    </lineage>
</organism>
<feature type="transmembrane region" description="Helical" evidence="8">
    <location>
        <begin position="188"/>
        <end position="212"/>
    </location>
</feature>
<dbReference type="Pfam" id="PF03522">
    <property type="entry name" value="SLC12"/>
    <property type="match status" value="1"/>
</dbReference>
<sequence length="945" mass="104150">MHFQNGYPQGFLSCPEALSVIAFRRHSTTPANEGSSFRMEPSVNTTVQSDMGDGSQISIAPKKRLNDKTPLLRNVGLLCSFNSDQDTESQSTVTSVANGSSLRSLTTFPGVFVPVSLSMFSAVLFLRVGFIVGHAGLLETLGGILLSYLILVSTVLSICAISTNGAVEGGGAYFMISRALGPEFGGSIGTLFFLANIFSSALYITGCVEGLVDSFGPSGSLASFLLGGKWYSLLYGSCLNFFNLIVCLVGASMFARTSVIIFVIVIVSTISVIASFLSVGPFFVPIPSENTVVNFTTAEYTWFSWHTFTNNIWANYGRDYTTGKMTSFATVFAVLFSGVTGIMAGANMSGDLKEPGRSIPKGTLSAMAFTFVTYLLLFFLTAATCSDLLIKNNNLYMQYINFYPPLVSVGLFCATLSASLSNLIGSSRVLEALAKDEIFGPLLTPIVRFSCVGNPIAAVVVAWFLVQLILLIGSLNTIAQITSVFFLLSYFSTNLACLGLEVASAPNFRPSFKYFSWHTAFVGILGCMCMMFVVSPLYAAISIIMCLLLVIILHLRSIPVRWGSISQALIFHQVRKYLLLLDSRKDHVKFWRPQFLLLVANPRSCLPLIKFANDLKKSGLYVIGHVKLGKIGNNLVSDPVAEEYPLWLTLLDKLKIKAFVEVTLSPTVREGFHHLARLSGLGAMKPNTVLLGFYDEIEPEDFFEKDAEFNDIQRVILKDQVFLELRNQAGQRSLSAEEYVQIIWDGIFCLQKNVCLARHFHNLDKKSLMRRGVKKYVDLWPMNFFSPNSVSCIDNCWQFIIQLACILNMVSGWKSSTVIRVFMCASAHWESSAYHQQQWENMLKMLRVNASISVILWDHVTTLLDPIDESVKSVKGEINMAYISGVNTMIRQQSLQTSVLFMYLPPPPPTSGDQLQYLNFLDALTANLPPTLLVHGISPVTSTAL</sequence>
<feature type="domain" description="Amino acid permease/ SLC12A" evidence="9">
    <location>
        <begin position="112"/>
        <end position="596"/>
    </location>
</feature>
<evidence type="ECO:0000256" key="6">
    <source>
        <dbReference type="ARBA" id="ARBA00022989"/>
    </source>
</evidence>
<feature type="transmembrane region" description="Helical" evidence="8">
    <location>
        <begin position="325"/>
        <end position="346"/>
    </location>
</feature>
<feature type="transmembrane region" description="Helical" evidence="8">
    <location>
        <begin position="367"/>
        <end position="390"/>
    </location>
</feature>
<dbReference type="GO" id="GO:0016020">
    <property type="term" value="C:membrane"/>
    <property type="evidence" value="ECO:0007669"/>
    <property type="project" value="UniProtKB-SubCell"/>
</dbReference>
<dbReference type="PANTHER" id="PTHR11827">
    <property type="entry name" value="SOLUTE CARRIER FAMILY 12, CATION COTRANSPORTERS"/>
    <property type="match status" value="1"/>
</dbReference>
<accession>A0A8T0EJE1</accession>
<dbReference type="Pfam" id="PF00324">
    <property type="entry name" value="AA_permease"/>
    <property type="match status" value="1"/>
</dbReference>
<dbReference type="GO" id="GO:0015379">
    <property type="term" value="F:potassium:chloride symporter activity"/>
    <property type="evidence" value="ECO:0007669"/>
    <property type="project" value="TreeGrafter"/>
</dbReference>
<dbReference type="GO" id="GO:0055075">
    <property type="term" value="P:potassium ion homeostasis"/>
    <property type="evidence" value="ECO:0007669"/>
    <property type="project" value="TreeGrafter"/>
</dbReference>
<evidence type="ECO:0000256" key="5">
    <source>
        <dbReference type="ARBA" id="ARBA00022692"/>
    </source>
</evidence>
<feature type="transmembrane region" description="Helical" evidence="8">
    <location>
        <begin position="111"/>
        <end position="132"/>
    </location>
</feature>
<name>A0A8T0EJE1_ARGBR</name>
<dbReference type="InterPro" id="IPR004842">
    <property type="entry name" value="SLC12A_fam"/>
</dbReference>
<dbReference type="GO" id="GO:0055064">
    <property type="term" value="P:chloride ion homeostasis"/>
    <property type="evidence" value="ECO:0007669"/>
    <property type="project" value="TreeGrafter"/>
</dbReference>
<feature type="transmembrane region" description="Helical" evidence="8">
    <location>
        <begin position="259"/>
        <end position="284"/>
    </location>
</feature>
<evidence type="ECO:0000256" key="1">
    <source>
        <dbReference type="ARBA" id="ARBA00004141"/>
    </source>
</evidence>
<keyword evidence="5 8" id="KW-0812">Transmembrane</keyword>
<dbReference type="GO" id="GO:0006884">
    <property type="term" value="P:cell volume homeostasis"/>
    <property type="evidence" value="ECO:0007669"/>
    <property type="project" value="TreeGrafter"/>
</dbReference>
<dbReference type="InterPro" id="IPR004841">
    <property type="entry name" value="AA-permease/SLC12A_dom"/>
</dbReference>
<keyword evidence="7 8" id="KW-0472">Membrane</keyword>
<evidence type="ECO:0000313" key="12">
    <source>
        <dbReference type="Proteomes" id="UP000807504"/>
    </source>
</evidence>